<evidence type="ECO:0000313" key="2">
    <source>
        <dbReference type="EMBL" id="WOO41560.1"/>
    </source>
</evidence>
<evidence type="ECO:0000256" key="1">
    <source>
        <dbReference type="SAM" id="Phobius"/>
    </source>
</evidence>
<dbReference type="AlphaFoldDB" id="A0AAQ3LCV5"/>
<reference evidence="2 3" key="1">
    <citation type="submission" date="2023-10" db="EMBL/GenBank/DDBJ databases">
        <title>Rubellicoccus peritrichatus gen. nov., sp. nov., isolated from an algae of coral reef tank.</title>
        <authorList>
            <person name="Luo J."/>
        </authorList>
    </citation>
    <scope>NUCLEOTIDE SEQUENCE [LARGE SCALE GENOMIC DNA]</scope>
    <source>
        <strain evidence="2 3">CR14</strain>
    </source>
</reference>
<gene>
    <name evidence="2" type="ORF">RZN69_00565</name>
</gene>
<keyword evidence="3" id="KW-1185">Reference proteome</keyword>
<accession>A0AAQ3LCV5</accession>
<feature type="transmembrane region" description="Helical" evidence="1">
    <location>
        <begin position="16"/>
        <end position="34"/>
    </location>
</feature>
<keyword evidence="1" id="KW-0812">Transmembrane</keyword>
<dbReference type="RefSeq" id="WP_317834044.1">
    <property type="nucleotide sequence ID" value="NZ_CP136920.1"/>
</dbReference>
<sequence length="51" mass="5906">MVFQQIERSQRKGKKWLIWVIVGLLLFSMIGYVLTLDEAVDPLPESEEAID</sequence>
<dbReference type="Proteomes" id="UP001304300">
    <property type="component" value="Chromosome"/>
</dbReference>
<proteinExistence type="predicted"/>
<protein>
    <submittedName>
        <fullName evidence="2">Uncharacterized protein</fullName>
    </submittedName>
</protein>
<organism evidence="2 3">
    <name type="scientific">Rubellicoccus peritrichatus</name>
    <dbReference type="NCBI Taxonomy" id="3080537"/>
    <lineage>
        <taxon>Bacteria</taxon>
        <taxon>Pseudomonadati</taxon>
        <taxon>Verrucomicrobiota</taxon>
        <taxon>Opitutia</taxon>
        <taxon>Puniceicoccales</taxon>
        <taxon>Cerasicoccaceae</taxon>
        <taxon>Rubellicoccus</taxon>
    </lineage>
</organism>
<name>A0AAQ3LCV5_9BACT</name>
<dbReference type="EMBL" id="CP136920">
    <property type="protein sequence ID" value="WOO41560.1"/>
    <property type="molecule type" value="Genomic_DNA"/>
</dbReference>
<evidence type="ECO:0000313" key="3">
    <source>
        <dbReference type="Proteomes" id="UP001304300"/>
    </source>
</evidence>
<dbReference type="KEGG" id="puo:RZN69_00565"/>
<keyword evidence="1" id="KW-0472">Membrane</keyword>
<keyword evidence="1" id="KW-1133">Transmembrane helix</keyword>